<reference evidence="2" key="2">
    <citation type="submission" date="2020-09" db="EMBL/GenBank/DDBJ databases">
        <authorList>
            <person name="Sun Q."/>
            <person name="Zhou Y."/>
        </authorList>
    </citation>
    <scope>NUCLEOTIDE SEQUENCE</scope>
    <source>
        <strain evidence="2">CGMCC 1.15725</strain>
    </source>
</reference>
<gene>
    <name evidence="2" type="ORF">GCM10011611_16750</name>
</gene>
<comment type="caution">
    <text evidence="2">The sequence shown here is derived from an EMBL/GenBank/DDBJ whole genome shotgun (WGS) entry which is preliminary data.</text>
</comment>
<accession>A0A8J2YRK0</accession>
<evidence type="ECO:0000313" key="2">
    <source>
        <dbReference type="EMBL" id="GGF11740.1"/>
    </source>
</evidence>
<evidence type="ECO:0000259" key="1">
    <source>
        <dbReference type="Pfam" id="PF20109"/>
    </source>
</evidence>
<proteinExistence type="predicted"/>
<reference evidence="2" key="1">
    <citation type="journal article" date="2014" name="Int. J. Syst. Evol. Microbiol.">
        <title>Complete genome sequence of Corynebacterium casei LMG S-19264T (=DSM 44701T), isolated from a smear-ripened cheese.</title>
        <authorList>
            <consortium name="US DOE Joint Genome Institute (JGI-PGF)"/>
            <person name="Walter F."/>
            <person name="Albersmeier A."/>
            <person name="Kalinowski J."/>
            <person name="Ruckert C."/>
        </authorList>
    </citation>
    <scope>NUCLEOTIDE SEQUENCE</scope>
    <source>
        <strain evidence="2">CGMCC 1.15725</strain>
    </source>
</reference>
<dbReference type="Proteomes" id="UP000646365">
    <property type="component" value="Unassembled WGS sequence"/>
</dbReference>
<dbReference type="EMBL" id="BMJQ01000004">
    <property type="protein sequence ID" value="GGF11740.1"/>
    <property type="molecule type" value="Genomic_DNA"/>
</dbReference>
<keyword evidence="3" id="KW-1185">Reference proteome</keyword>
<dbReference type="InterPro" id="IPR045465">
    <property type="entry name" value="Trans_reg_dom"/>
</dbReference>
<organism evidence="2 3">
    <name type="scientific">Aliidongia dinghuensis</name>
    <dbReference type="NCBI Taxonomy" id="1867774"/>
    <lineage>
        <taxon>Bacteria</taxon>
        <taxon>Pseudomonadati</taxon>
        <taxon>Pseudomonadota</taxon>
        <taxon>Alphaproteobacteria</taxon>
        <taxon>Rhodospirillales</taxon>
        <taxon>Dongiaceae</taxon>
        <taxon>Aliidongia</taxon>
    </lineage>
</organism>
<dbReference type="Pfam" id="PF20109">
    <property type="entry name" value="Trans_reg_dom"/>
    <property type="match status" value="1"/>
</dbReference>
<evidence type="ECO:0000313" key="3">
    <source>
        <dbReference type="Proteomes" id="UP000646365"/>
    </source>
</evidence>
<protein>
    <recommendedName>
        <fullName evidence="1">Transcriptional regulator-like domain-containing protein</fullName>
    </recommendedName>
</protein>
<name>A0A8J2YRK0_9PROT</name>
<feature type="domain" description="Transcriptional regulator-like" evidence="1">
    <location>
        <begin position="5"/>
        <end position="67"/>
    </location>
</feature>
<sequence length="96" mass="11145">MASEDWRSPAPYEELRDLDAPGFAWEYLRRNAQFNKERISLEEADRQGALKTSDADDFARRWGVRFRRCASQDDAWHCPLDRAGASHCHCRNDGTD</sequence>
<dbReference type="AlphaFoldDB" id="A0A8J2YRK0"/>